<gene>
    <name evidence="8" type="ORF">WA1_35775</name>
</gene>
<evidence type="ECO:0000313" key="9">
    <source>
        <dbReference type="Proteomes" id="UP000076925"/>
    </source>
</evidence>
<dbReference type="InterPro" id="IPR004838">
    <property type="entry name" value="NHTrfase_class1_PyrdxlP-BS"/>
</dbReference>
<dbReference type="EMBL" id="ANNX02000040">
    <property type="protein sequence ID" value="KYC38548.1"/>
    <property type="molecule type" value="Genomic_DNA"/>
</dbReference>
<dbReference type="PANTHER" id="PTHR46383:SF1">
    <property type="entry name" value="ASPARTATE AMINOTRANSFERASE"/>
    <property type="match status" value="1"/>
</dbReference>
<dbReference type="Gene3D" id="3.40.640.10">
    <property type="entry name" value="Type I PLP-dependent aspartate aminotransferase-like (Major domain)"/>
    <property type="match status" value="1"/>
</dbReference>
<proteinExistence type="inferred from homology"/>
<keyword evidence="4 6" id="KW-0808">Transferase</keyword>
<evidence type="ECO:0000256" key="2">
    <source>
        <dbReference type="ARBA" id="ARBA00007441"/>
    </source>
</evidence>
<evidence type="ECO:0000256" key="1">
    <source>
        <dbReference type="ARBA" id="ARBA00001933"/>
    </source>
</evidence>
<keyword evidence="5" id="KW-0663">Pyridoxal phosphate</keyword>
<dbReference type="InterPro" id="IPR015424">
    <property type="entry name" value="PyrdxlP-dep_Trfase"/>
</dbReference>
<evidence type="ECO:0000259" key="7">
    <source>
        <dbReference type="Pfam" id="PF00155"/>
    </source>
</evidence>
<dbReference type="SUPFAM" id="SSF53383">
    <property type="entry name" value="PLP-dependent transferases"/>
    <property type="match status" value="1"/>
</dbReference>
<keyword evidence="3 6" id="KW-0032">Aminotransferase</keyword>
<evidence type="ECO:0000256" key="5">
    <source>
        <dbReference type="ARBA" id="ARBA00022898"/>
    </source>
</evidence>
<dbReference type="Pfam" id="PF00155">
    <property type="entry name" value="Aminotran_1_2"/>
    <property type="match status" value="1"/>
</dbReference>
<dbReference type="GO" id="GO:0008483">
    <property type="term" value="F:transaminase activity"/>
    <property type="evidence" value="ECO:0007669"/>
    <property type="project" value="UniProtKB-KW"/>
</dbReference>
<dbReference type="EC" id="2.6.1.-" evidence="6"/>
<comment type="cofactor">
    <cofactor evidence="1 6">
        <name>pyridoxal 5'-phosphate</name>
        <dbReference type="ChEBI" id="CHEBI:597326"/>
    </cofactor>
</comment>
<accession>A0A139X1I4</accession>
<dbReference type="GO" id="GO:0030170">
    <property type="term" value="F:pyridoxal phosphate binding"/>
    <property type="evidence" value="ECO:0007669"/>
    <property type="project" value="InterPro"/>
</dbReference>
<organism evidence="8 9">
    <name type="scientific">Scytonema hofmannii PCC 7110</name>
    <dbReference type="NCBI Taxonomy" id="128403"/>
    <lineage>
        <taxon>Bacteria</taxon>
        <taxon>Bacillati</taxon>
        <taxon>Cyanobacteriota</taxon>
        <taxon>Cyanophyceae</taxon>
        <taxon>Nostocales</taxon>
        <taxon>Scytonemataceae</taxon>
        <taxon>Scytonema</taxon>
    </lineage>
</organism>
<evidence type="ECO:0000313" key="8">
    <source>
        <dbReference type="EMBL" id="KYC38548.1"/>
    </source>
</evidence>
<dbReference type="STRING" id="128403.WA1_35775"/>
<feature type="domain" description="Aminotransferase class I/classII large" evidence="7">
    <location>
        <begin position="39"/>
        <end position="376"/>
    </location>
</feature>
<dbReference type="InterPro" id="IPR015421">
    <property type="entry name" value="PyrdxlP-dep_Trfase_major"/>
</dbReference>
<dbReference type="PANTHER" id="PTHR46383">
    <property type="entry name" value="ASPARTATE AMINOTRANSFERASE"/>
    <property type="match status" value="1"/>
</dbReference>
<evidence type="ECO:0000256" key="4">
    <source>
        <dbReference type="ARBA" id="ARBA00022679"/>
    </source>
</evidence>
<dbReference type="RefSeq" id="WP_017745842.1">
    <property type="nucleotide sequence ID" value="NZ_KQ976354.1"/>
</dbReference>
<dbReference type="PROSITE" id="PS00105">
    <property type="entry name" value="AA_TRANSFER_CLASS_1"/>
    <property type="match status" value="1"/>
</dbReference>
<dbReference type="OrthoDB" id="9813612at2"/>
<reference evidence="8 9" key="1">
    <citation type="journal article" date="2013" name="Genome Biol. Evol.">
        <title>Genomes of Stigonematalean cyanobacteria (subsection V) and the evolution of oxygenic photosynthesis from prokaryotes to plastids.</title>
        <authorList>
            <person name="Dagan T."/>
            <person name="Roettger M."/>
            <person name="Stucken K."/>
            <person name="Landan G."/>
            <person name="Koch R."/>
            <person name="Major P."/>
            <person name="Gould S.B."/>
            <person name="Goremykin V.V."/>
            <person name="Rippka R."/>
            <person name="Tandeau de Marsac N."/>
            <person name="Gugger M."/>
            <person name="Lockhart P.J."/>
            <person name="Allen J.F."/>
            <person name="Brune I."/>
            <person name="Maus I."/>
            <person name="Puhler A."/>
            <person name="Martin W.F."/>
        </authorList>
    </citation>
    <scope>NUCLEOTIDE SEQUENCE [LARGE SCALE GENOMIC DNA]</scope>
    <source>
        <strain evidence="8 9">PCC 7110</strain>
    </source>
</reference>
<comment type="similarity">
    <text evidence="2 6">Belongs to the class-I pyridoxal-phosphate-dependent aminotransferase family.</text>
</comment>
<comment type="caution">
    <text evidence="8">The sequence shown here is derived from an EMBL/GenBank/DDBJ whole genome shotgun (WGS) entry which is preliminary data.</text>
</comment>
<dbReference type="GO" id="GO:0006520">
    <property type="term" value="P:amino acid metabolic process"/>
    <property type="evidence" value="ECO:0007669"/>
    <property type="project" value="InterPro"/>
</dbReference>
<keyword evidence="9" id="KW-1185">Reference proteome</keyword>
<dbReference type="CDD" id="cd00609">
    <property type="entry name" value="AAT_like"/>
    <property type="match status" value="1"/>
</dbReference>
<protein>
    <recommendedName>
        <fullName evidence="6">Aminotransferase</fullName>
        <ecNumber evidence="6">2.6.1.-</ecNumber>
    </recommendedName>
</protein>
<dbReference type="InterPro" id="IPR004839">
    <property type="entry name" value="Aminotransferase_I/II_large"/>
</dbReference>
<evidence type="ECO:0000256" key="6">
    <source>
        <dbReference type="RuleBase" id="RU000481"/>
    </source>
</evidence>
<dbReference type="InterPro" id="IPR050596">
    <property type="entry name" value="AspAT/PAT-like"/>
</dbReference>
<sequence>MQSNISHLTTGNSADNKNTKIQSLFLNYWQVLEEYPNSIDLGMGMPSTNIFRSKLEADEEFVEGRRLWQADYQHQAGDRKLREAFSKFEEKRTGISYTASNVMLVSGGLRGFSLVLDCLAKKESNIVEIVPTYPLLAGQVRNTLTRLGATLTSIIPKDTKTFQITLDEIIPYIKSSSIIYLTNPNNPTGLYVPKDVLFKIITTCEQVGAYIIIDEACDISLNLNQDEKTYLNSPIVIRILSLSKTYLLAGFRLGYMVAHSELIKTFSNAYSFSDGNAPLVANKAIMSYLNNPWLMPFISQVVGSKVKLASDIFSQCHSIIEYIKPEACFYIFLKIKYYNNSWFLFKELLAKGINIVPGCLFGVDEDPWIRVCCCREDDILIDYLDKLNKALDTL</sequence>
<dbReference type="AlphaFoldDB" id="A0A139X1I4"/>
<name>A0A139X1I4_9CYAN</name>
<evidence type="ECO:0000256" key="3">
    <source>
        <dbReference type="ARBA" id="ARBA00022576"/>
    </source>
</evidence>
<dbReference type="Proteomes" id="UP000076925">
    <property type="component" value="Unassembled WGS sequence"/>
</dbReference>